<keyword evidence="3" id="KW-0133">Cell shape</keyword>
<reference evidence="8 9" key="1">
    <citation type="journal article" date="2009" name="Stand. Genomic Sci.">
        <title>Complete genome sequence of Jonesia denitrificans type strain (Prevot 55134).</title>
        <authorList>
            <person name="Pukall R."/>
            <person name="Gehrich-Schroter G."/>
            <person name="Lapidus A."/>
            <person name="Nolan M."/>
            <person name="Glavina Del Rio T."/>
            <person name="Lucas S."/>
            <person name="Chen F."/>
            <person name="Tice H."/>
            <person name="Pitluck S."/>
            <person name="Cheng J.F."/>
            <person name="Copeland A."/>
            <person name="Saunders E."/>
            <person name="Brettin T."/>
            <person name="Detter J.C."/>
            <person name="Bruce D."/>
            <person name="Goodwin L."/>
            <person name="Pati A."/>
            <person name="Ivanova N."/>
            <person name="Mavromatis K."/>
            <person name="Ovchinnikova G."/>
            <person name="Chen A."/>
            <person name="Palaniappan K."/>
            <person name="Land M."/>
            <person name="Hauser L."/>
            <person name="Chang Y.J."/>
            <person name="Jeffries C.D."/>
            <person name="Chain P."/>
            <person name="Goker M."/>
            <person name="Bristow J."/>
            <person name="Eisen J.A."/>
            <person name="Markowitz V."/>
            <person name="Hugenholtz P."/>
            <person name="Kyrpides N.C."/>
            <person name="Klenk H.P."/>
            <person name="Han C."/>
        </authorList>
    </citation>
    <scope>NUCLEOTIDE SEQUENCE [LARGE SCALE GENOMIC DNA]</scope>
    <source>
        <strain evidence="9">ATCC 14870 / DSM 20603 / BCRC 15368 / CIP 55.134 / JCM 11481 / NBRC 15587 / NCTC 10816 / Prevot 55134</strain>
    </source>
</reference>
<dbReference type="GO" id="GO:0071555">
    <property type="term" value="P:cell wall organization"/>
    <property type="evidence" value="ECO:0007669"/>
    <property type="project" value="UniProtKB-KW"/>
</dbReference>
<dbReference type="InterPro" id="IPR003447">
    <property type="entry name" value="FEMABX"/>
</dbReference>
<evidence type="ECO:0000256" key="3">
    <source>
        <dbReference type="ARBA" id="ARBA00022960"/>
    </source>
</evidence>
<dbReference type="InterPro" id="IPR050644">
    <property type="entry name" value="PG_Glycine_Bridge_Synth"/>
</dbReference>
<dbReference type="eggNOG" id="COG2348">
    <property type="taxonomic scope" value="Bacteria"/>
</dbReference>
<evidence type="ECO:0000256" key="1">
    <source>
        <dbReference type="ARBA" id="ARBA00009943"/>
    </source>
</evidence>
<dbReference type="EMBL" id="CP001706">
    <property type="protein sequence ID" value="ACV09046.1"/>
    <property type="molecule type" value="Genomic_DNA"/>
</dbReference>
<evidence type="ECO:0000256" key="2">
    <source>
        <dbReference type="ARBA" id="ARBA00022679"/>
    </source>
</evidence>
<name>C7R4I9_JONDD</name>
<dbReference type="Gene3D" id="3.40.630.30">
    <property type="match status" value="2"/>
</dbReference>
<dbReference type="Proteomes" id="UP000000628">
    <property type="component" value="Chromosome"/>
</dbReference>
<dbReference type="InterPro" id="IPR038740">
    <property type="entry name" value="BioF2-like_GNAT_dom"/>
</dbReference>
<dbReference type="PANTHER" id="PTHR36174:SF1">
    <property type="entry name" value="LIPID II:GLYCINE GLYCYLTRANSFERASE"/>
    <property type="match status" value="1"/>
</dbReference>
<evidence type="ECO:0000256" key="4">
    <source>
        <dbReference type="ARBA" id="ARBA00022984"/>
    </source>
</evidence>
<dbReference type="PANTHER" id="PTHR36174">
    <property type="entry name" value="LIPID II:GLYCINE GLYCYLTRANSFERASE"/>
    <property type="match status" value="1"/>
</dbReference>
<dbReference type="Pfam" id="PF13480">
    <property type="entry name" value="Acetyltransf_6"/>
    <property type="match status" value="1"/>
</dbReference>
<evidence type="ECO:0000256" key="6">
    <source>
        <dbReference type="ARBA" id="ARBA00023316"/>
    </source>
</evidence>
<dbReference type="AlphaFoldDB" id="C7R4I9"/>
<dbReference type="STRING" id="471856.Jden_1393"/>
<keyword evidence="9" id="KW-1185">Reference proteome</keyword>
<dbReference type="KEGG" id="jde:Jden_1393"/>
<protein>
    <recommendedName>
        <fullName evidence="7">BioF2-like acetyltransferase domain-containing protein</fullName>
    </recommendedName>
</protein>
<keyword evidence="6" id="KW-0961">Cell wall biogenesis/degradation</keyword>
<evidence type="ECO:0000313" key="8">
    <source>
        <dbReference type="EMBL" id="ACV09046.1"/>
    </source>
</evidence>
<dbReference type="PROSITE" id="PS51191">
    <property type="entry name" value="FEMABX"/>
    <property type="match status" value="1"/>
</dbReference>
<comment type="similarity">
    <text evidence="1">Belongs to the FemABX family.</text>
</comment>
<dbReference type="OrthoDB" id="9785911at2"/>
<dbReference type="RefSeq" id="WP_015771674.1">
    <property type="nucleotide sequence ID" value="NC_013174.1"/>
</dbReference>
<dbReference type="SUPFAM" id="SSF55729">
    <property type="entry name" value="Acyl-CoA N-acyltransferases (Nat)"/>
    <property type="match status" value="2"/>
</dbReference>
<evidence type="ECO:0000259" key="7">
    <source>
        <dbReference type="Pfam" id="PF13480"/>
    </source>
</evidence>
<dbReference type="GO" id="GO:0009252">
    <property type="term" value="P:peptidoglycan biosynthetic process"/>
    <property type="evidence" value="ECO:0007669"/>
    <property type="project" value="UniProtKB-KW"/>
</dbReference>
<feature type="domain" description="BioF2-like acetyltransferase" evidence="7">
    <location>
        <begin position="156"/>
        <end position="291"/>
    </location>
</feature>
<gene>
    <name evidence="8" type="ordered locus">Jden_1393</name>
</gene>
<dbReference type="InterPro" id="IPR016181">
    <property type="entry name" value="Acyl_CoA_acyltransferase"/>
</dbReference>
<dbReference type="GO" id="GO:0016755">
    <property type="term" value="F:aminoacyltransferase activity"/>
    <property type="evidence" value="ECO:0007669"/>
    <property type="project" value="InterPro"/>
</dbReference>
<evidence type="ECO:0000313" key="9">
    <source>
        <dbReference type="Proteomes" id="UP000000628"/>
    </source>
</evidence>
<accession>C7R4I9</accession>
<sequence>MYTVTPISDHTTWDTLVDLLAGHPLQKWGWGQLKSAHNWSATRLLVTNAAGDRVAGAQVLHRHLPFPFQSVSHMPRGPFFSTALTSTERTDVTTALTTWLKEHTGGVGVTIEPDLDATEPLTPAGAVASPNPILYPTTLILDLTQPADDILAGASKTTRYDIRKGAKNNLDIRRVVTDSEVDAVLATYRANAERVGFAIHSDEYYRDVHRLLGEDSFIAACFADGEVVSFVWLAKSATTWFELYASATDQGRKLRANAPVKWFAIEQAHTQGATRYDMNGLLNDGISDFKRSFAKHENTLHPSIDVPFSSLYTAWNKALPTAKKVLRKIRG</sequence>
<keyword evidence="5" id="KW-0012">Acyltransferase</keyword>
<evidence type="ECO:0000256" key="5">
    <source>
        <dbReference type="ARBA" id="ARBA00023315"/>
    </source>
</evidence>
<organism evidence="8 9">
    <name type="scientific">Jonesia denitrificans (strain ATCC 14870 / DSM 20603 / BCRC 15368 / CIP 55.134 / JCM 11481 / NBRC 15587 / NCTC 10816 / Prevot 55134)</name>
    <name type="common">Listeria denitrificans</name>
    <dbReference type="NCBI Taxonomy" id="471856"/>
    <lineage>
        <taxon>Bacteria</taxon>
        <taxon>Bacillati</taxon>
        <taxon>Actinomycetota</taxon>
        <taxon>Actinomycetes</taxon>
        <taxon>Micrococcales</taxon>
        <taxon>Jonesiaceae</taxon>
        <taxon>Jonesia</taxon>
    </lineage>
</organism>
<dbReference type="GO" id="GO:0008360">
    <property type="term" value="P:regulation of cell shape"/>
    <property type="evidence" value="ECO:0007669"/>
    <property type="project" value="UniProtKB-KW"/>
</dbReference>
<proteinExistence type="inferred from homology"/>
<keyword evidence="2" id="KW-0808">Transferase</keyword>
<dbReference type="HOGENOM" id="CLU_048411_0_1_11"/>
<keyword evidence="4" id="KW-0573">Peptidoglycan synthesis</keyword>